<dbReference type="InterPro" id="IPR021136">
    <property type="entry name" value="Flagellar_hook_control-like_C"/>
</dbReference>
<accession>A0A212LSN5</accession>
<feature type="region of interest" description="Disordered" evidence="1">
    <location>
        <begin position="224"/>
        <end position="284"/>
    </location>
</feature>
<dbReference type="PANTHER" id="PTHR37533">
    <property type="entry name" value="FLAGELLAR HOOK-LENGTH CONTROL PROTEIN"/>
    <property type="match status" value="1"/>
</dbReference>
<dbReference type="CDD" id="cd17470">
    <property type="entry name" value="T3SS_Flik_C"/>
    <property type="match status" value="1"/>
</dbReference>
<proteinExistence type="predicted"/>
<reference evidence="3" key="1">
    <citation type="submission" date="2016-08" db="EMBL/GenBank/DDBJ databases">
        <authorList>
            <person name="Seilhamer J.J."/>
        </authorList>
    </citation>
    <scope>NUCLEOTIDE SEQUENCE</scope>
    <source>
        <strain evidence="3">86</strain>
    </source>
</reference>
<dbReference type="InterPro" id="IPR038610">
    <property type="entry name" value="FliK-like_C_sf"/>
</dbReference>
<feature type="region of interest" description="Disordered" evidence="1">
    <location>
        <begin position="1"/>
        <end position="57"/>
    </location>
</feature>
<dbReference type="PANTHER" id="PTHR37533:SF2">
    <property type="entry name" value="FLAGELLAR HOOK-LENGTH CONTROL PROTEIN"/>
    <property type="match status" value="1"/>
</dbReference>
<feature type="compositionally biased region" description="Polar residues" evidence="1">
    <location>
        <begin position="11"/>
        <end position="52"/>
    </location>
</feature>
<dbReference type="EMBL" id="FMJE01000003">
    <property type="protein sequence ID" value="SCM80460.1"/>
    <property type="molecule type" value="Genomic_DNA"/>
</dbReference>
<gene>
    <name evidence="3" type="ORF">KL86SPO_30638</name>
</gene>
<dbReference type="Pfam" id="PF02120">
    <property type="entry name" value="Flg_hook"/>
    <property type="match status" value="1"/>
</dbReference>
<name>A0A212LSN5_9FIRM</name>
<protein>
    <recommendedName>
        <fullName evidence="2">Flagellar hook-length control protein-like C-terminal domain-containing protein</fullName>
    </recommendedName>
</protein>
<feature type="compositionally biased region" description="Basic and acidic residues" evidence="1">
    <location>
        <begin position="230"/>
        <end position="239"/>
    </location>
</feature>
<dbReference type="Gene3D" id="3.30.750.140">
    <property type="match status" value="1"/>
</dbReference>
<feature type="domain" description="Flagellar hook-length control protein-like C-terminal" evidence="2">
    <location>
        <begin position="347"/>
        <end position="419"/>
    </location>
</feature>
<evidence type="ECO:0000256" key="1">
    <source>
        <dbReference type="SAM" id="MobiDB-lite"/>
    </source>
</evidence>
<evidence type="ECO:0000313" key="3">
    <source>
        <dbReference type="EMBL" id="SCM80460.1"/>
    </source>
</evidence>
<organism evidence="3">
    <name type="scientific">uncultured Sporomusa sp</name>
    <dbReference type="NCBI Taxonomy" id="307249"/>
    <lineage>
        <taxon>Bacteria</taxon>
        <taxon>Bacillati</taxon>
        <taxon>Bacillota</taxon>
        <taxon>Negativicutes</taxon>
        <taxon>Selenomonadales</taxon>
        <taxon>Sporomusaceae</taxon>
        <taxon>Sporomusa</taxon>
        <taxon>environmental samples</taxon>
    </lineage>
</organism>
<dbReference type="AlphaFoldDB" id="A0A212LSN5"/>
<evidence type="ECO:0000259" key="2">
    <source>
        <dbReference type="Pfam" id="PF02120"/>
    </source>
</evidence>
<sequence length="473" mass="50136">MNTALGLLPVNPQTAAASGKTANNKPKSQQNNSFSDKLNTAVSQAEAQQTTDGKTEKLLLPDLPTNLVIKTVEPADKQVLPEILDMLTDELPGLDDGTMFSADQLLQTAVNTGLTVPGFIPVPTAASESAAPEATVTPVTAPSINLQQQAAVSPESAQMGTLFAETANNSISQAQMPAELIPTATTPANASLNMSQAQQNLPQSAPNAENITDIAPTVIAGQGQLPKAETGSRNERPVEAEQQPSEAEVLPLLPTDQQGKQASKGFSGEGQKHSSAENPLSQPKLAQDLSINTVEVNKTHTFAQGLDTVLTKTGTAAAAETKQPGVPFADVHQVAEQIIAHTRLIAKPQNTEMIIRLKPEHLGELTLKVAVENGVVNASFHSNNSEVRNIIEQSLPQLKLDLANNGLKVDNVSVSAGLDQFLPNHDQDRNSRQQFIKLTNKKDAEGFVEAIDGELAEGRIPGNNSQDGVDYRI</sequence>
<dbReference type="InterPro" id="IPR052563">
    <property type="entry name" value="FliK"/>
</dbReference>
<dbReference type="RefSeq" id="WP_288183857.1">
    <property type="nucleotide sequence ID" value="NZ_LT608335.1"/>
</dbReference>